<evidence type="ECO:0000256" key="1">
    <source>
        <dbReference type="SAM" id="MobiDB-lite"/>
    </source>
</evidence>
<feature type="chain" id="PRO_5039016238" evidence="2">
    <location>
        <begin position="23"/>
        <end position="392"/>
    </location>
</feature>
<feature type="compositionally biased region" description="Polar residues" evidence="1">
    <location>
        <begin position="26"/>
        <end position="40"/>
    </location>
</feature>
<dbReference type="AlphaFoldDB" id="A0A939CFE1"/>
<accession>A0A939CFE1</accession>
<proteinExistence type="predicted"/>
<evidence type="ECO:0000313" key="3">
    <source>
        <dbReference type="EMBL" id="MBN2952069.1"/>
    </source>
</evidence>
<feature type="signal peptide" evidence="2">
    <location>
        <begin position="1"/>
        <end position="22"/>
    </location>
</feature>
<evidence type="ECO:0000256" key="2">
    <source>
        <dbReference type="SAM" id="SignalP"/>
    </source>
</evidence>
<dbReference type="EMBL" id="JAFHBD010000002">
    <property type="protein sequence ID" value="MBN2952069.1"/>
    <property type="molecule type" value="Genomic_DNA"/>
</dbReference>
<protein>
    <submittedName>
        <fullName evidence="3">Uncharacterized protein</fullName>
    </submittedName>
</protein>
<feature type="region of interest" description="Disordered" evidence="1">
    <location>
        <begin position="26"/>
        <end position="50"/>
    </location>
</feature>
<comment type="caution">
    <text evidence="3">The sequence shown here is derived from an EMBL/GenBank/DDBJ whole genome shotgun (WGS) entry which is preliminary data.</text>
</comment>
<name>A0A939CFE1_9FIRM</name>
<evidence type="ECO:0000313" key="4">
    <source>
        <dbReference type="Proteomes" id="UP000737612"/>
    </source>
</evidence>
<sequence>MKKRVWGIVIAGLLLMGCQNMGNEQIQTTQARSTQTQPDQSDFGEEQENGQQLENGDHISLSLGSQVSIDAVVEMSDKNWNEIEKCTAKMDGFQGEKIFEELFGKIPEDGVKKEEGYEGTPAFNYSYEGPLGEKLRNQNGTIRVSSGLNLETEEGKKIYSNLPVEYISAGNGEGIMIYGGEQEVTLENEEDLIAQCQQFIEQVGGWEQASLTDAYGFSCEQMEQQQEASIQAEENGELLKPQEIEEYEWSEADNCKLLFFQSYLNGIPVLCNEVNRQDELFIPATKIRAVITKEGIEYLSADGHFAVQEKETISPAGKDTVMETLKNKFDLTSADPVTLDRMKLIYYPITTGRDEDGFLTCDMIPAWQFRYVVEDISMYVYINAADGSEIVG</sequence>
<gene>
    <name evidence="3" type="ORF">JTJ23_00405</name>
</gene>
<dbReference type="PROSITE" id="PS51257">
    <property type="entry name" value="PROKAR_LIPOPROTEIN"/>
    <property type="match status" value="1"/>
</dbReference>
<organism evidence="3 4">
    <name type="scientific">Fusicatenibacter saccharivorans</name>
    <dbReference type="NCBI Taxonomy" id="1150298"/>
    <lineage>
        <taxon>Bacteria</taxon>
        <taxon>Bacillati</taxon>
        <taxon>Bacillota</taxon>
        <taxon>Clostridia</taxon>
        <taxon>Lachnospirales</taxon>
        <taxon>Lachnospiraceae</taxon>
        <taxon>Fusicatenibacter</taxon>
    </lineage>
</organism>
<reference evidence="3" key="1">
    <citation type="submission" date="2021-02" db="EMBL/GenBank/DDBJ databases">
        <title>Metagenome-assembled genomes from human diarrheal sample B26.</title>
        <authorList>
            <person name="Ateba T.P."/>
            <person name="Alayande K.A."/>
            <person name="Mwanza M."/>
        </authorList>
    </citation>
    <scope>NUCLEOTIDE SEQUENCE</scope>
    <source>
        <strain evidence="3">06WH</strain>
    </source>
</reference>
<dbReference type="Proteomes" id="UP000737612">
    <property type="component" value="Unassembled WGS sequence"/>
</dbReference>
<keyword evidence="2" id="KW-0732">Signal</keyword>